<name>A0A212K203_9BACT</name>
<evidence type="ECO:0000313" key="1">
    <source>
        <dbReference type="EMBL" id="SBW05731.1"/>
    </source>
</evidence>
<organism evidence="1">
    <name type="scientific">uncultured Dysgonomonas sp</name>
    <dbReference type="NCBI Taxonomy" id="206096"/>
    <lineage>
        <taxon>Bacteria</taxon>
        <taxon>Pseudomonadati</taxon>
        <taxon>Bacteroidota</taxon>
        <taxon>Bacteroidia</taxon>
        <taxon>Bacteroidales</taxon>
        <taxon>Dysgonomonadaceae</taxon>
        <taxon>Dysgonomonas</taxon>
        <taxon>environmental samples</taxon>
    </lineage>
</organism>
<dbReference type="EMBL" id="FLUL01000001">
    <property type="protein sequence ID" value="SBW05731.1"/>
    <property type="molecule type" value="Genomic_DNA"/>
</dbReference>
<protein>
    <submittedName>
        <fullName evidence="1">Uncharacterized protein</fullName>
    </submittedName>
</protein>
<reference evidence="1" key="1">
    <citation type="submission" date="2016-04" db="EMBL/GenBank/DDBJ databases">
        <authorList>
            <person name="Evans L.H."/>
            <person name="Alamgir A."/>
            <person name="Owens N."/>
            <person name="Weber N.D."/>
            <person name="Virtaneva K."/>
            <person name="Barbian K."/>
            <person name="Babar A."/>
            <person name="Rosenke K."/>
        </authorList>
    </citation>
    <scope>NUCLEOTIDE SEQUENCE</scope>
    <source>
        <strain evidence="1">86-2</strain>
    </source>
</reference>
<gene>
    <name evidence="1" type="ORF">KL86DYS2_12844</name>
</gene>
<accession>A0A212K203</accession>
<proteinExistence type="predicted"/>
<dbReference type="AlphaFoldDB" id="A0A212K203"/>
<sequence>MLEVSFYAWAKLYPHNDNHIVSATYLNLIGDIYVVCKQTHYGKINDGVKKFKDVHGNVHYNRKFESHEQLMQHVERKGSNRYISIQIWIILLLKIQLQMTSNISLI</sequence>